<dbReference type="EMBL" id="FPHH01000093">
    <property type="protein sequence ID" value="SFV66569.1"/>
    <property type="molecule type" value="Genomic_DNA"/>
</dbReference>
<dbReference type="PANTHER" id="PTHR11527">
    <property type="entry name" value="HEAT-SHOCK PROTEIN 20 FAMILY MEMBER"/>
    <property type="match status" value="1"/>
</dbReference>
<dbReference type="InterPro" id="IPR008978">
    <property type="entry name" value="HSP20-like_chaperone"/>
</dbReference>
<dbReference type="AlphaFoldDB" id="A0A1W1CLC7"/>
<keyword evidence="2" id="KW-0346">Stress response</keyword>
<dbReference type="Gene3D" id="2.60.40.790">
    <property type="match status" value="1"/>
</dbReference>
<name>A0A1W1CLC7_9ZZZZ</name>
<proteinExistence type="predicted"/>
<evidence type="ECO:0000259" key="1">
    <source>
        <dbReference type="PROSITE" id="PS01031"/>
    </source>
</evidence>
<feature type="domain" description="SHSP" evidence="1">
    <location>
        <begin position="52"/>
        <end position="165"/>
    </location>
</feature>
<organism evidence="2">
    <name type="scientific">hydrothermal vent metagenome</name>
    <dbReference type="NCBI Taxonomy" id="652676"/>
    <lineage>
        <taxon>unclassified sequences</taxon>
        <taxon>metagenomes</taxon>
        <taxon>ecological metagenomes</taxon>
    </lineage>
</organism>
<dbReference type="InterPro" id="IPR002068">
    <property type="entry name" value="A-crystallin/Hsp20_dom"/>
</dbReference>
<reference evidence="2" key="1">
    <citation type="submission" date="2016-10" db="EMBL/GenBank/DDBJ databases">
        <authorList>
            <person name="de Groot N.N."/>
        </authorList>
    </citation>
    <scope>NUCLEOTIDE SEQUENCE</scope>
</reference>
<sequence length="165" mass="18835">MKKYLSAIAFASLLTTVVSADITAVQSPYSDEFAKMNQYFNTLINEHFTNAKLHNFNYPRMDIKESPKEIILKFDLAGIPKENIKLSIDTNNLLTIKGETNKTKDEKANNVVKKEIFYGSFERAVQLPENIEQDKLTTSYKNGILTVTVPRKEHKKPKAKVIPIR</sequence>
<evidence type="ECO:0000313" key="2">
    <source>
        <dbReference type="EMBL" id="SFV66569.1"/>
    </source>
</evidence>
<accession>A0A1W1CLC7</accession>
<dbReference type="SUPFAM" id="SSF49764">
    <property type="entry name" value="HSP20-like chaperones"/>
    <property type="match status" value="1"/>
</dbReference>
<gene>
    <name evidence="2" type="ORF">MNB_SM-5-586</name>
</gene>
<dbReference type="CDD" id="cd06464">
    <property type="entry name" value="ACD_sHsps-like"/>
    <property type="match status" value="1"/>
</dbReference>
<dbReference type="InterPro" id="IPR031107">
    <property type="entry name" value="Small_HSP"/>
</dbReference>
<dbReference type="PROSITE" id="PS01031">
    <property type="entry name" value="SHSP"/>
    <property type="match status" value="1"/>
</dbReference>
<dbReference type="Pfam" id="PF00011">
    <property type="entry name" value="HSP20"/>
    <property type="match status" value="1"/>
</dbReference>
<protein>
    <submittedName>
        <fullName evidence="2">Heat shock protein Hsp20</fullName>
    </submittedName>
</protein>